<dbReference type="AlphaFoldDB" id="A0A5D3JYI2"/>
<evidence type="ECO:0000313" key="3">
    <source>
        <dbReference type="Proteomes" id="UP000324758"/>
    </source>
</evidence>
<dbReference type="InterPro" id="IPR040704">
    <property type="entry name" value="HEPN_AbiU2"/>
</dbReference>
<keyword evidence="3" id="KW-1185">Reference proteome</keyword>
<protein>
    <recommendedName>
        <fullName evidence="1">HEPN AbiU2-like domain-containing protein</fullName>
    </recommendedName>
</protein>
<accession>A0A5D3JYI2</accession>
<dbReference type="RefSeq" id="WP_148778115.1">
    <property type="nucleotide sequence ID" value="NZ_VSSS01000080.1"/>
</dbReference>
<sequence>MSAKAPGPSDTTQSELYLEYCKKGEIIHRFAENLAQTLGVFHGVNSTGKALRLEGEATGALSTILFDQLQIMVIRLSALCDNGTRNDDASLGQLVSGVSVPSFQQFLIDKETQWQRAVGHRAGTTRDIPRLIRVLKARWSILKAEQDALTRIKHYRNKVLAHATTGLDPSQRVLIRDIWRLSRLALSVAKYIRLLLERDDWNYLDHSEDGKACGRTLVRSLHRDE</sequence>
<organism evidence="2 3">
    <name type="scientific">Bradyrhizobium rifense</name>
    <dbReference type="NCBI Taxonomy" id="515499"/>
    <lineage>
        <taxon>Bacteria</taxon>
        <taxon>Pseudomonadati</taxon>
        <taxon>Pseudomonadota</taxon>
        <taxon>Alphaproteobacteria</taxon>
        <taxon>Hyphomicrobiales</taxon>
        <taxon>Nitrobacteraceae</taxon>
        <taxon>Bradyrhizobium</taxon>
    </lineage>
</organism>
<dbReference type="Pfam" id="PF18734">
    <property type="entry name" value="HEPN_AbiU2"/>
    <property type="match status" value="1"/>
</dbReference>
<feature type="domain" description="HEPN AbiU2-like" evidence="1">
    <location>
        <begin position="45"/>
        <end position="207"/>
    </location>
</feature>
<reference evidence="2 3" key="1">
    <citation type="submission" date="2019-08" db="EMBL/GenBank/DDBJ databases">
        <title>Bradyrhizobium hipponensis sp. nov., a rhizobium isolated from a Lupinus angustifolius root nodule in Tunisia.</title>
        <authorList>
            <person name="Off K."/>
            <person name="Rejili M."/>
            <person name="Mars M."/>
            <person name="Brachmann A."/>
            <person name="Marin M."/>
        </authorList>
    </citation>
    <scope>NUCLEOTIDE SEQUENCE [LARGE SCALE GENOMIC DNA]</scope>
    <source>
        <strain evidence="2 3">CTAW71</strain>
    </source>
</reference>
<evidence type="ECO:0000313" key="2">
    <source>
        <dbReference type="EMBL" id="TYL86181.1"/>
    </source>
</evidence>
<gene>
    <name evidence="2" type="ORF">FXB40_41950</name>
</gene>
<proteinExistence type="predicted"/>
<dbReference type="Proteomes" id="UP000324758">
    <property type="component" value="Unassembled WGS sequence"/>
</dbReference>
<dbReference type="EMBL" id="VSSS01000080">
    <property type="protein sequence ID" value="TYL86181.1"/>
    <property type="molecule type" value="Genomic_DNA"/>
</dbReference>
<comment type="caution">
    <text evidence="2">The sequence shown here is derived from an EMBL/GenBank/DDBJ whole genome shotgun (WGS) entry which is preliminary data.</text>
</comment>
<evidence type="ECO:0000259" key="1">
    <source>
        <dbReference type="Pfam" id="PF18734"/>
    </source>
</evidence>
<name>A0A5D3JYI2_9BRAD</name>